<dbReference type="OrthoDB" id="2796951at2759"/>
<feature type="transmembrane region" description="Helical" evidence="1">
    <location>
        <begin position="632"/>
        <end position="652"/>
    </location>
</feature>
<evidence type="ECO:0000313" key="5">
    <source>
        <dbReference type="Proteomes" id="UP000567179"/>
    </source>
</evidence>
<dbReference type="EMBL" id="JAACJJ010000014">
    <property type="protein sequence ID" value="KAF5327007.1"/>
    <property type="molecule type" value="Genomic_DNA"/>
</dbReference>
<dbReference type="PANTHER" id="PTHR36183:SF2">
    <property type="entry name" value="BETA-GLUCURONIDASE C-TERMINAL DOMAIN-CONTAINING PROTEIN"/>
    <property type="match status" value="1"/>
</dbReference>
<evidence type="ECO:0000313" key="4">
    <source>
        <dbReference type="EMBL" id="KAF5327007.1"/>
    </source>
</evidence>
<keyword evidence="1" id="KW-0472">Membrane</keyword>
<feature type="domain" description="Beta-glucuronidase C-terminal" evidence="3">
    <location>
        <begin position="459"/>
        <end position="561"/>
    </location>
</feature>
<gene>
    <name evidence="4" type="ORF">D9619_004311</name>
</gene>
<comment type="caution">
    <text evidence="4">The sequence shown here is derived from an EMBL/GenBank/DDBJ whole genome shotgun (WGS) entry which is preliminary data.</text>
</comment>
<keyword evidence="1" id="KW-0812">Transmembrane</keyword>
<evidence type="ECO:0000256" key="1">
    <source>
        <dbReference type="SAM" id="Phobius"/>
    </source>
</evidence>
<dbReference type="AlphaFoldDB" id="A0A8H5BRI7"/>
<dbReference type="PANTHER" id="PTHR36183">
    <property type="entry name" value="BETA-GLUCURONIDASE"/>
    <property type="match status" value="1"/>
</dbReference>
<dbReference type="InterPro" id="IPR013780">
    <property type="entry name" value="Glyco_hydro_b"/>
</dbReference>
<dbReference type="Gene3D" id="2.60.40.1180">
    <property type="entry name" value="Golgi alpha-mannosidase II"/>
    <property type="match status" value="1"/>
</dbReference>
<keyword evidence="2" id="KW-0732">Signal</keyword>
<dbReference type="InterPro" id="IPR052974">
    <property type="entry name" value="GH79_Enzymes"/>
</dbReference>
<name>A0A8H5BRI7_9AGAR</name>
<feature type="signal peptide" evidence="2">
    <location>
        <begin position="1"/>
        <end position="19"/>
    </location>
</feature>
<protein>
    <recommendedName>
        <fullName evidence="3">Beta-glucuronidase C-terminal domain-containing protein</fullName>
    </recommendedName>
</protein>
<proteinExistence type="predicted"/>
<keyword evidence="1" id="KW-1133">Transmembrane helix</keyword>
<reference evidence="4 5" key="1">
    <citation type="journal article" date="2020" name="ISME J.">
        <title>Uncovering the hidden diversity of litter-decomposition mechanisms in mushroom-forming fungi.</title>
        <authorList>
            <person name="Floudas D."/>
            <person name="Bentzer J."/>
            <person name="Ahren D."/>
            <person name="Johansson T."/>
            <person name="Persson P."/>
            <person name="Tunlid A."/>
        </authorList>
    </citation>
    <scope>NUCLEOTIDE SEQUENCE [LARGE SCALE GENOMIC DNA]</scope>
    <source>
        <strain evidence="4 5">CBS 101986</strain>
    </source>
</reference>
<keyword evidence="5" id="KW-1185">Reference proteome</keyword>
<dbReference type="SUPFAM" id="SSF51445">
    <property type="entry name" value="(Trans)glycosidases"/>
    <property type="match status" value="1"/>
</dbReference>
<sequence>MKYFACLALLASALSTARAVTVYGQIPLGQTGTGTAFGAQKTLAAYDKTELSPPPLPSPMPAVAYTMELQSDANAVTGLSIPHVGGGFWGFSIEMSVLNQVLGKNSSFLQVPLLNLLANIQERAGGVVIRIGGNTQEFAALVDTLPDGHTFNKTEIFSTQTTKTPSVLYTRDLFYIASNISSMVNVKWFFGIPFNQTDWRLGIAEEAQTILGDNLLGLQAGNEPDFYQRFQHRLTYSPEQYCDELQDLVNTIDANPRIPVKNKLLGPSIATGDWTPEQVWDAGFIEKFKDRLYALTVERYPNNNCAAQFNNGGTIIDPQAIFPSYLDHQGPINFISIYANTQMLAQQAKLPLIMFETNTASCGGFAGVSDSYGAALWALDYGFQLANMNFTHGMLHVGGQNTFYNPFTAPPTNQSSYSQWSVGTIYYAAIILAEAFGKTNTSRIIDLWGNAASTATPSYAIYENGRLNKVALFNYMDDVTGASDLKVTLKVPTGVPGVVKVKYLEAKSVSSRENITWAGQTFGNHFEVDGRFKGDLNVVSVTCDIPSNTCVIPVRAPQFALVFFDTTTEQINVGQATQTFSTTLHTKVKNTLAPMDPSQLAQSNGHQGIADLLLGTSDGKRKGVSINAAGRAVVISGVAAAVSMFVGGFWVVRALR</sequence>
<accession>A0A8H5BRI7</accession>
<organism evidence="4 5">
    <name type="scientific">Psilocybe cf. subviscida</name>
    <dbReference type="NCBI Taxonomy" id="2480587"/>
    <lineage>
        <taxon>Eukaryota</taxon>
        <taxon>Fungi</taxon>
        <taxon>Dikarya</taxon>
        <taxon>Basidiomycota</taxon>
        <taxon>Agaricomycotina</taxon>
        <taxon>Agaricomycetes</taxon>
        <taxon>Agaricomycetidae</taxon>
        <taxon>Agaricales</taxon>
        <taxon>Agaricineae</taxon>
        <taxon>Strophariaceae</taxon>
        <taxon>Psilocybe</taxon>
    </lineage>
</organism>
<dbReference type="InterPro" id="IPR017853">
    <property type="entry name" value="GH"/>
</dbReference>
<dbReference type="Gene3D" id="3.20.20.80">
    <property type="entry name" value="Glycosidases"/>
    <property type="match status" value="1"/>
</dbReference>
<feature type="chain" id="PRO_5034097325" description="Beta-glucuronidase C-terminal domain-containing protein" evidence="2">
    <location>
        <begin position="20"/>
        <end position="656"/>
    </location>
</feature>
<dbReference type="InterPro" id="IPR031728">
    <property type="entry name" value="GlcAase_C"/>
</dbReference>
<dbReference type="Proteomes" id="UP000567179">
    <property type="component" value="Unassembled WGS sequence"/>
</dbReference>
<evidence type="ECO:0000256" key="2">
    <source>
        <dbReference type="SAM" id="SignalP"/>
    </source>
</evidence>
<evidence type="ECO:0000259" key="3">
    <source>
        <dbReference type="Pfam" id="PF16862"/>
    </source>
</evidence>
<dbReference type="Pfam" id="PF16862">
    <property type="entry name" value="Glyco_hydro_79C"/>
    <property type="match status" value="1"/>
</dbReference>